<organism evidence="2 3">
    <name type="scientific">Amycolatopsis acididurans</name>
    <dbReference type="NCBI Taxonomy" id="2724524"/>
    <lineage>
        <taxon>Bacteria</taxon>
        <taxon>Bacillati</taxon>
        <taxon>Actinomycetota</taxon>
        <taxon>Actinomycetes</taxon>
        <taxon>Pseudonocardiales</taxon>
        <taxon>Pseudonocardiaceae</taxon>
        <taxon>Amycolatopsis</taxon>
    </lineage>
</organism>
<evidence type="ECO:0000256" key="1">
    <source>
        <dbReference type="SAM" id="MobiDB-lite"/>
    </source>
</evidence>
<dbReference type="RefSeq" id="WP_168513429.1">
    <property type="nucleotide sequence ID" value="NZ_JAAXLS010000004.1"/>
</dbReference>
<reference evidence="2 3" key="1">
    <citation type="submission" date="2020-04" db="EMBL/GenBank/DDBJ databases">
        <title>Novel species.</title>
        <authorList>
            <person name="Teo W.F.A."/>
            <person name="Lipun K."/>
            <person name="Srisuk N."/>
            <person name="Duangmal K."/>
        </authorList>
    </citation>
    <scope>NUCLEOTIDE SEQUENCE [LARGE SCALE GENOMIC DNA]</scope>
    <source>
        <strain evidence="2 3">K13G38</strain>
    </source>
</reference>
<accession>A0ABX1J3N2</accession>
<evidence type="ECO:0000313" key="3">
    <source>
        <dbReference type="Proteomes" id="UP000715441"/>
    </source>
</evidence>
<feature type="compositionally biased region" description="Gly residues" evidence="1">
    <location>
        <begin position="67"/>
        <end position="76"/>
    </location>
</feature>
<proteinExistence type="predicted"/>
<feature type="region of interest" description="Disordered" evidence="1">
    <location>
        <begin position="49"/>
        <end position="76"/>
    </location>
</feature>
<name>A0ABX1J3N2_9PSEU</name>
<evidence type="ECO:0000313" key="2">
    <source>
        <dbReference type="EMBL" id="NKQ52960.1"/>
    </source>
</evidence>
<protein>
    <submittedName>
        <fullName evidence="2">Uncharacterized protein</fullName>
    </submittedName>
</protein>
<dbReference type="EMBL" id="JAAXLS010000004">
    <property type="protein sequence ID" value="NKQ52960.1"/>
    <property type="molecule type" value="Genomic_DNA"/>
</dbReference>
<dbReference type="Proteomes" id="UP000715441">
    <property type="component" value="Unassembled WGS sequence"/>
</dbReference>
<gene>
    <name evidence="2" type="ORF">HFP15_08715</name>
</gene>
<feature type="compositionally biased region" description="Low complexity" evidence="1">
    <location>
        <begin position="51"/>
        <end position="66"/>
    </location>
</feature>
<comment type="caution">
    <text evidence="2">The sequence shown here is derived from an EMBL/GenBank/DDBJ whole genome shotgun (WGS) entry which is preliminary data.</text>
</comment>
<keyword evidence="3" id="KW-1185">Reference proteome</keyword>
<sequence length="76" mass="7737">MPGHKHDLAAGVAHADLGRLLERDDRLDAVRRDAQVGGELDALRAEQSMNAATGPAARTATRTSPGAGSGTGTSAM</sequence>